<protein>
    <submittedName>
        <fullName evidence="1">Uncharacterized protein</fullName>
    </submittedName>
</protein>
<accession>A0ABM8R4V0</accession>
<keyword evidence="2" id="KW-1185">Reference proteome</keyword>
<evidence type="ECO:0000313" key="2">
    <source>
        <dbReference type="Proteomes" id="UP000673821"/>
    </source>
</evidence>
<organism evidence="1 2">
    <name type="scientific">Paraburkholderia nemoris</name>
    <dbReference type="NCBI Taxonomy" id="2793076"/>
    <lineage>
        <taxon>Bacteria</taxon>
        <taxon>Pseudomonadati</taxon>
        <taxon>Pseudomonadota</taxon>
        <taxon>Betaproteobacteria</taxon>
        <taxon>Burkholderiales</taxon>
        <taxon>Burkholderiaceae</taxon>
        <taxon>Paraburkholderia</taxon>
    </lineage>
</organism>
<dbReference type="GeneID" id="97054883"/>
<name>A0ABM8R4V0_9BURK</name>
<reference evidence="1 2" key="1">
    <citation type="submission" date="2021-02" db="EMBL/GenBank/DDBJ databases">
        <authorList>
            <person name="Vanwijnsberghe S."/>
        </authorList>
    </citation>
    <scope>NUCLEOTIDE SEQUENCE [LARGE SCALE GENOMIC DNA]</scope>
    <source>
        <strain evidence="1 2">R-69776</strain>
    </source>
</reference>
<sequence length="81" mass="9125">MDKETAKDIDKTLRDAFRSVEDAIRLVQARCSVEEFEFFRTEAGRVAGGITLLLLPLWEDYPDIAPEGVVVSPSKRGKSKR</sequence>
<dbReference type="EMBL" id="CAJNBH010000005">
    <property type="protein sequence ID" value="CAE6732671.1"/>
    <property type="molecule type" value="Genomic_DNA"/>
</dbReference>
<proteinExistence type="predicted"/>
<gene>
    <name evidence="1" type="ORF">R69776_02060</name>
</gene>
<evidence type="ECO:0000313" key="1">
    <source>
        <dbReference type="EMBL" id="CAE6732671.1"/>
    </source>
</evidence>
<dbReference type="Proteomes" id="UP000673821">
    <property type="component" value="Unassembled WGS sequence"/>
</dbReference>
<dbReference type="RefSeq" id="WP_054041912.1">
    <property type="nucleotide sequence ID" value="NZ_CAJNAW010000013.1"/>
</dbReference>
<comment type="caution">
    <text evidence="1">The sequence shown here is derived from an EMBL/GenBank/DDBJ whole genome shotgun (WGS) entry which is preliminary data.</text>
</comment>